<evidence type="ECO:0000313" key="1">
    <source>
        <dbReference type="EMBL" id="KAB5555787.1"/>
    </source>
</evidence>
<proteinExistence type="predicted"/>
<protein>
    <submittedName>
        <fullName evidence="1">Uncharacterized protein</fullName>
    </submittedName>
</protein>
<organism evidence="1 2">
    <name type="scientific">Pangasianodon hypophthalmus</name>
    <name type="common">Striped catfish</name>
    <name type="synonym">Helicophagus hypophthalmus</name>
    <dbReference type="NCBI Taxonomy" id="310915"/>
    <lineage>
        <taxon>Eukaryota</taxon>
        <taxon>Metazoa</taxon>
        <taxon>Chordata</taxon>
        <taxon>Craniata</taxon>
        <taxon>Vertebrata</taxon>
        <taxon>Euteleostomi</taxon>
        <taxon>Actinopterygii</taxon>
        <taxon>Neopterygii</taxon>
        <taxon>Teleostei</taxon>
        <taxon>Ostariophysi</taxon>
        <taxon>Siluriformes</taxon>
        <taxon>Pangasiidae</taxon>
        <taxon>Pangasianodon</taxon>
    </lineage>
</organism>
<accession>A0A5N5MLF2</accession>
<evidence type="ECO:0000313" key="2">
    <source>
        <dbReference type="Proteomes" id="UP000327468"/>
    </source>
</evidence>
<keyword evidence="2" id="KW-1185">Reference proteome</keyword>
<reference evidence="1 2" key="1">
    <citation type="submission" date="2019-06" db="EMBL/GenBank/DDBJ databases">
        <title>A chromosome-scale genome assembly of the striped catfish, Pangasianodon hypophthalmus.</title>
        <authorList>
            <person name="Wen M."/>
            <person name="Zahm M."/>
            <person name="Roques C."/>
            <person name="Cabau C."/>
            <person name="Klopp C."/>
            <person name="Donnadieu C."/>
            <person name="Jouanno E."/>
            <person name="Avarre J.-C."/>
            <person name="Campet M."/>
            <person name="Ha T.T.T."/>
            <person name="Dugue R."/>
            <person name="Lampietro C."/>
            <person name="Louis A."/>
            <person name="Herpin A."/>
            <person name="Echchiki A."/>
            <person name="Berthelot C."/>
            <person name="Parey E."/>
            <person name="Roest-Crollius H."/>
            <person name="Braasch I."/>
            <person name="Postlethwait J."/>
            <person name="Bobe J."/>
            <person name="Montfort J."/>
            <person name="Bouchez O."/>
            <person name="Begum T."/>
            <person name="Schartl M."/>
            <person name="Guiguen Y."/>
        </authorList>
    </citation>
    <scope>NUCLEOTIDE SEQUENCE [LARGE SCALE GENOMIC DNA]</scope>
    <source>
        <strain evidence="1 2">Indonesia</strain>
        <tissue evidence="1">Blood</tissue>
    </source>
</reference>
<dbReference type="AlphaFoldDB" id="A0A5N5MLF2"/>
<comment type="caution">
    <text evidence="1">The sequence shown here is derived from an EMBL/GenBank/DDBJ whole genome shotgun (WGS) entry which is preliminary data.</text>
</comment>
<dbReference type="Proteomes" id="UP000327468">
    <property type="component" value="Chromosome 12"/>
</dbReference>
<name>A0A5N5MLF2_PANHP</name>
<gene>
    <name evidence="1" type="ORF">PHYPO_G00038120</name>
</gene>
<dbReference type="EMBL" id="VFJC01000013">
    <property type="protein sequence ID" value="KAB5555787.1"/>
    <property type="molecule type" value="Genomic_DNA"/>
</dbReference>
<sequence>MFGVCISFSIFSLQQLAELLKLEESQKEMKQKVDSEFKEISHKYEQQLQEEKKPSMKNELERKLLEKQERRGFRLATLP</sequence>